<feature type="region of interest" description="Disordered" evidence="1">
    <location>
        <begin position="1"/>
        <end position="67"/>
    </location>
</feature>
<evidence type="ECO:0000313" key="3">
    <source>
        <dbReference type="Proteomes" id="UP001500730"/>
    </source>
</evidence>
<gene>
    <name evidence="2" type="ORF">GCM10009858_26480</name>
</gene>
<organism evidence="2 3">
    <name type="scientific">Terrabacter carboxydivorans</name>
    <dbReference type="NCBI Taxonomy" id="619730"/>
    <lineage>
        <taxon>Bacteria</taxon>
        <taxon>Bacillati</taxon>
        <taxon>Actinomycetota</taxon>
        <taxon>Actinomycetes</taxon>
        <taxon>Micrococcales</taxon>
        <taxon>Intrasporangiaceae</taxon>
        <taxon>Terrabacter</taxon>
    </lineage>
</organism>
<feature type="compositionally biased region" description="Basic and acidic residues" evidence="1">
    <location>
        <begin position="1"/>
        <end position="20"/>
    </location>
</feature>
<comment type="caution">
    <text evidence="2">The sequence shown here is derived from an EMBL/GenBank/DDBJ whole genome shotgun (WGS) entry which is preliminary data.</text>
</comment>
<proteinExistence type="predicted"/>
<evidence type="ECO:0000313" key="2">
    <source>
        <dbReference type="EMBL" id="GAA2487245.1"/>
    </source>
</evidence>
<sequence>MSVFDNMKDQVSKQVDEHGEQVGQGVDKAGDLLDERTGGQYADRVDQGQDALKNGLDGLDGQDDDIS</sequence>
<keyword evidence="3" id="KW-1185">Reference proteome</keyword>
<evidence type="ECO:0008006" key="4">
    <source>
        <dbReference type="Google" id="ProtNLM"/>
    </source>
</evidence>
<name>A0ABP5YX04_9MICO</name>
<protein>
    <recommendedName>
        <fullName evidence="4">Antitoxin</fullName>
    </recommendedName>
</protein>
<dbReference type="EMBL" id="BAAARE010000011">
    <property type="protein sequence ID" value="GAA2487245.1"/>
    <property type="molecule type" value="Genomic_DNA"/>
</dbReference>
<dbReference type="RefSeq" id="WP_344255396.1">
    <property type="nucleotide sequence ID" value="NZ_BAAARE010000011.1"/>
</dbReference>
<accession>A0ABP5YX04</accession>
<dbReference type="Pfam" id="PF14013">
    <property type="entry name" value="MT0933_antitox"/>
    <property type="match status" value="1"/>
</dbReference>
<reference evidence="3" key="1">
    <citation type="journal article" date="2019" name="Int. J. Syst. Evol. Microbiol.">
        <title>The Global Catalogue of Microorganisms (GCM) 10K type strain sequencing project: providing services to taxonomists for standard genome sequencing and annotation.</title>
        <authorList>
            <consortium name="The Broad Institute Genomics Platform"/>
            <consortium name="The Broad Institute Genome Sequencing Center for Infectious Disease"/>
            <person name="Wu L."/>
            <person name="Ma J."/>
        </authorList>
    </citation>
    <scope>NUCLEOTIDE SEQUENCE [LARGE SCALE GENOMIC DNA]</scope>
    <source>
        <strain evidence="3">JCM 16259</strain>
    </source>
</reference>
<dbReference type="Proteomes" id="UP001500730">
    <property type="component" value="Unassembled WGS sequence"/>
</dbReference>
<dbReference type="InterPro" id="IPR028037">
    <property type="entry name" value="Antitoxin_Rv0909/MT0933"/>
</dbReference>
<feature type="compositionally biased region" description="Basic and acidic residues" evidence="1">
    <location>
        <begin position="28"/>
        <end position="47"/>
    </location>
</feature>
<evidence type="ECO:0000256" key="1">
    <source>
        <dbReference type="SAM" id="MobiDB-lite"/>
    </source>
</evidence>